<dbReference type="EMBL" id="PJMU01000002">
    <property type="protein sequence ID" value="PKV66871.1"/>
    <property type="molecule type" value="Genomic_DNA"/>
</dbReference>
<feature type="chain" id="PRO_5014904494" description="DUF5777 domain-containing protein" evidence="1">
    <location>
        <begin position="33"/>
        <end position="308"/>
    </location>
</feature>
<comment type="caution">
    <text evidence="3">The sequence shown here is derived from an EMBL/GenBank/DDBJ whole genome shotgun (WGS) entry which is preliminary data.</text>
</comment>
<dbReference type="Pfam" id="PF19089">
    <property type="entry name" value="DUF5777"/>
    <property type="match status" value="1"/>
</dbReference>
<evidence type="ECO:0000313" key="4">
    <source>
        <dbReference type="Proteomes" id="UP000233782"/>
    </source>
</evidence>
<feature type="signal peptide" evidence="1">
    <location>
        <begin position="1"/>
        <end position="32"/>
    </location>
</feature>
<protein>
    <recommendedName>
        <fullName evidence="2">DUF5777 domain-containing protein</fullName>
    </recommendedName>
</protein>
<reference evidence="3 4" key="1">
    <citation type="submission" date="2017-12" db="EMBL/GenBank/DDBJ databases">
        <title>Genomic Encyclopedia of Type Strains, Phase III (KMG-III): the genomes of soil and plant-associated and newly described type strains.</title>
        <authorList>
            <person name="Whitman W."/>
        </authorList>
    </citation>
    <scope>NUCLEOTIDE SEQUENCE [LARGE SCALE GENOMIC DNA]</scope>
    <source>
        <strain evidence="3 4">LP43</strain>
    </source>
</reference>
<gene>
    <name evidence="3" type="ORF">BD749_2006</name>
</gene>
<keyword evidence="4" id="KW-1185">Reference proteome</keyword>
<feature type="domain" description="DUF5777" evidence="2">
    <location>
        <begin position="55"/>
        <end position="306"/>
    </location>
</feature>
<evidence type="ECO:0000259" key="2">
    <source>
        <dbReference type="Pfam" id="PF19089"/>
    </source>
</evidence>
<sequence>MKTAILLLSNSCLRKVYPALMALLLVSGVAVAQDDSTVVQTEVQPKVDKPVKNTFESGWIIDNQTVMVPIKGTFQMDIMHRFGTVNRGYDDFYGLFAPSNIRLGFNYTPINNLMVGASLTKQNMTWEGYLKYAILKQTQSGGMPVSITYFGDIAYDSRAKDNFVYRSDRFSYFNQLIIARKVTNAFSVQVAPSHTHINSVYGYFAEPGVVKGEMKHDHFAVAVSGRLKVTESLALIGNYDQPLTQHPTNNPTPNISLGIEASTSAHAFQIFAGNYASITPQRNNYYNRNDFTERQFLIGFNITRLWNW</sequence>
<proteinExistence type="predicted"/>
<evidence type="ECO:0000256" key="1">
    <source>
        <dbReference type="SAM" id="SignalP"/>
    </source>
</evidence>
<accession>A0A2N3UC04</accession>
<dbReference type="OrthoDB" id="1117410at2"/>
<dbReference type="RefSeq" id="WP_143741250.1">
    <property type="nucleotide sequence ID" value="NZ_PJMU01000002.1"/>
</dbReference>
<dbReference type="Proteomes" id="UP000233782">
    <property type="component" value="Unassembled WGS sequence"/>
</dbReference>
<evidence type="ECO:0000313" key="3">
    <source>
        <dbReference type="EMBL" id="PKV66871.1"/>
    </source>
</evidence>
<dbReference type="AlphaFoldDB" id="A0A2N3UC04"/>
<name>A0A2N3UC04_9BACT</name>
<organism evidence="3 4">
    <name type="scientific">Pontibacter ramchanderi</name>
    <dbReference type="NCBI Taxonomy" id="1179743"/>
    <lineage>
        <taxon>Bacteria</taxon>
        <taxon>Pseudomonadati</taxon>
        <taxon>Bacteroidota</taxon>
        <taxon>Cytophagia</taxon>
        <taxon>Cytophagales</taxon>
        <taxon>Hymenobacteraceae</taxon>
        <taxon>Pontibacter</taxon>
    </lineage>
</organism>
<dbReference type="InterPro" id="IPR045916">
    <property type="entry name" value="DUF5777"/>
</dbReference>
<keyword evidence="1" id="KW-0732">Signal</keyword>